<dbReference type="AlphaFoldDB" id="A0AAD3SIJ9"/>
<dbReference type="InterPro" id="IPR018392">
    <property type="entry name" value="LysM"/>
</dbReference>
<organism evidence="3 4">
    <name type="scientific">Nepenthes gracilis</name>
    <name type="common">Slender pitcher plant</name>
    <dbReference type="NCBI Taxonomy" id="150966"/>
    <lineage>
        <taxon>Eukaryota</taxon>
        <taxon>Viridiplantae</taxon>
        <taxon>Streptophyta</taxon>
        <taxon>Embryophyta</taxon>
        <taxon>Tracheophyta</taxon>
        <taxon>Spermatophyta</taxon>
        <taxon>Magnoliopsida</taxon>
        <taxon>eudicotyledons</taxon>
        <taxon>Gunneridae</taxon>
        <taxon>Pentapetalae</taxon>
        <taxon>Caryophyllales</taxon>
        <taxon>Nepenthaceae</taxon>
        <taxon>Nepenthes</taxon>
    </lineage>
</organism>
<reference evidence="3" key="1">
    <citation type="submission" date="2023-05" db="EMBL/GenBank/DDBJ databases">
        <title>Nepenthes gracilis genome sequencing.</title>
        <authorList>
            <person name="Fukushima K."/>
        </authorList>
    </citation>
    <scope>NUCLEOTIDE SEQUENCE</scope>
    <source>
        <strain evidence="3">SING2019-196</strain>
    </source>
</reference>
<dbReference type="Proteomes" id="UP001279734">
    <property type="component" value="Unassembled WGS sequence"/>
</dbReference>
<evidence type="ECO:0000259" key="2">
    <source>
        <dbReference type="PROSITE" id="PS51782"/>
    </source>
</evidence>
<name>A0AAD3SIJ9_NEPGR</name>
<dbReference type="CDD" id="cd09917">
    <property type="entry name" value="F-box_SF"/>
    <property type="match status" value="1"/>
</dbReference>
<proteinExistence type="predicted"/>
<evidence type="ECO:0000256" key="1">
    <source>
        <dbReference type="SAM" id="MobiDB-lite"/>
    </source>
</evidence>
<dbReference type="SUPFAM" id="SSF54106">
    <property type="entry name" value="LysM domain"/>
    <property type="match status" value="1"/>
</dbReference>
<comment type="caution">
    <text evidence="3">The sequence shown here is derived from an EMBL/GenBank/DDBJ whole genome shotgun (WGS) entry which is preliminary data.</text>
</comment>
<gene>
    <name evidence="3" type="ORF">Nepgr_013205</name>
</gene>
<evidence type="ECO:0000313" key="4">
    <source>
        <dbReference type="Proteomes" id="UP001279734"/>
    </source>
</evidence>
<dbReference type="InterPro" id="IPR036779">
    <property type="entry name" value="LysM_dom_sf"/>
</dbReference>
<feature type="compositionally biased region" description="Acidic residues" evidence="1">
    <location>
        <begin position="1"/>
        <end position="10"/>
    </location>
</feature>
<dbReference type="EMBL" id="BSYO01000011">
    <property type="protein sequence ID" value="GMH11364.1"/>
    <property type="molecule type" value="Genomic_DNA"/>
</dbReference>
<dbReference type="SUPFAM" id="SSF81383">
    <property type="entry name" value="F-box domain"/>
    <property type="match status" value="1"/>
</dbReference>
<dbReference type="Pfam" id="PF01476">
    <property type="entry name" value="LysM"/>
    <property type="match status" value="1"/>
</dbReference>
<dbReference type="CDD" id="cd00118">
    <property type="entry name" value="LysM"/>
    <property type="match status" value="1"/>
</dbReference>
<evidence type="ECO:0000313" key="3">
    <source>
        <dbReference type="EMBL" id="GMH11364.1"/>
    </source>
</evidence>
<dbReference type="Gene3D" id="1.20.1280.50">
    <property type="match status" value="1"/>
</dbReference>
<dbReference type="PANTHER" id="PTHR20932:SF8">
    <property type="entry name" value="LD22649P"/>
    <property type="match status" value="1"/>
</dbReference>
<dbReference type="PROSITE" id="PS51782">
    <property type="entry name" value="LYSM"/>
    <property type="match status" value="1"/>
</dbReference>
<sequence length="270" mass="29693">MGCCGEDDDDKLLGPVAGNSTADASSSESEKILRSGSVSCEDTALSPTNSNFSALICKDIVRIILGKLTIVDLARAASVCRLWNSLASDREIQTAAFKAPWKLKDVVGTPSSRSFWRDNGLNKFAISHRLGRGDTVARLAVKYSVQVTDIKRLNNMLSDHGIHSRDRLLIPISNPDLLIDAVCHIELDRYAKREVAVLYLEGVCDLQSESTADRVNSDQGKRRIIESLRRSMRVDDGTAQYYLSISNGDPKAALAEFSDDLGWERQTDMA</sequence>
<feature type="region of interest" description="Disordered" evidence="1">
    <location>
        <begin position="1"/>
        <end position="25"/>
    </location>
</feature>
<dbReference type="InterPro" id="IPR001810">
    <property type="entry name" value="F-box_dom"/>
</dbReference>
<protein>
    <recommendedName>
        <fullName evidence="2">LysM domain-containing protein</fullName>
    </recommendedName>
</protein>
<dbReference type="SMART" id="SM00257">
    <property type="entry name" value="LysM"/>
    <property type="match status" value="1"/>
</dbReference>
<dbReference type="Pfam" id="PF12937">
    <property type="entry name" value="F-box-like"/>
    <property type="match status" value="1"/>
</dbReference>
<feature type="domain" description="LysM" evidence="2">
    <location>
        <begin position="126"/>
        <end position="170"/>
    </location>
</feature>
<dbReference type="Gene3D" id="3.10.350.10">
    <property type="entry name" value="LysM domain"/>
    <property type="match status" value="1"/>
</dbReference>
<dbReference type="InterPro" id="IPR036047">
    <property type="entry name" value="F-box-like_dom_sf"/>
</dbReference>
<accession>A0AAD3SIJ9</accession>
<keyword evidence="4" id="KW-1185">Reference proteome</keyword>
<dbReference type="InterPro" id="IPR045030">
    <property type="entry name" value="LYSM1-4"/>
</dbReference>
<dbReference type="PANTHER" id="PTHR20932">
    <property type="entry name" value="LYSM AND PUTATIVE PEPTIDOGLYCAN-BINDING DOMAIN-CONTAINING PROTEIN"/>
    <property type="match status" value="1"/>
</dbReference>